<feature type="transmembrane region" description="Helical" evidence="16">
    <location>
        <begin position="297"/>
        <end position="315"/>
    </location>
</feature>
<feature type="transmembrane region" description="Helical" evidence="16">
    <location>
        <begin position="174"/>
        <end position="194"/>
    </location>
</feature>
<feature type="transmembrane region" description="Helical" evidence="16">
    <location>
        <begin position="269"/>
        <end position="290"/>
    </location>
</feature>
<dbReference type="PANTHER" id="PTHR42829:SF2">
    <property type="entry name" value="NADH-UBIQUINONE OXIDOREDUCTASE CHAIN 5"/>
    <property type="match status" value="1"/>
</dbReference>
<accession>B7S660</accession>
<reference evidence="20" key="1">
    <citation type="journal article" date="2008" name="Mol. Phylogenet. Evol.">
        <title>Socotra Island the forgotten fragment of Gondwana: unmasking chameleon lizard history with complete mitochondrial genomic data.</title>
        <authorList>
            <person name="Macey J.R."/>
            <person name="Kuehl J.V."/>
            <person name="Larson A."/>
            <person name="Robinson M.D."/>
            <person name="Ugurtas I.H."/>
            <person name="Ananjeva N.B."/>
            <person name="Rahman H."/>
            <person name="Javed H.I."/>
            <person name="Osman R.M."/>
            <person name="Doumma A."/>
            <person name="Papenfuss T.J."/>
        </authorList>
    </citation>
    <scope>NUCLEOTIDE SEQUENCE</scope>
</reference>
<keyword evidence="7" id="KW-0999">Mitochondrion inner membrane</keyword>
<dbReference type="PRINTS" id="PR01434">
    <property type="entry name" value="NADHDHGNASE5"/>
</dbReference>
<evidence type="ECO:0000259" key="19">
    <source>
        <dbReference type="Pfam" id="PF06455"/>
    </source>
</evidence>
<evidence type="ECO:0000259" key="17">
    <source>
        <dbReference type="Pfam" id="PF00361"/>
    </source>
</evidence>
<evidence type="ECO:0000256" key="9">
    <source>
        <dbReference type="ARBA" id="ARBA00022982"/>
    </source>
</evidence>
<feature type="transmembrane region" description="Helical" evidence="16">
    <location>
        <begin position="6"/>
        <end position="25"/>
    </location>
</feature>
<evidence type="ECO:0000256" key="15">
    <source>
        <dbReference type="ARBA" id="ARBA00049551"/>
    </source>
</evidence>
<keyword evidence="14 16" id="KW-0472">Membrane</keyword>
<feature type="domain" description="NADH:quinone oxidoreductase/Mrp antiporter transmembrane" evidence="17">
    <location>
        <begin position="132"/>
        <end position="408"/>
    </location>
</feature>
<dbReference type="GO" id="GO:0042773">
    <property type="term" value="P:ATP synthesis coupled electron transport"/>
    <property type="evidence" value="ECO:0007669"/>
    <property type="project" value="InterPro"/>
</dbReference>
<evidence type="ECO:0000256" key="10">
    <source>
        <dbReference type="ARBA" id="ARBA00022989"/>
    </source>
</evidence>
<keyword evidence="12 16" id="KW-0830">Ubiquinone</keyword>
<protein>
    <recommendedName>
        <fullName evidence="3 16">NADH-ubiquinone oxidoreductase chain 5</fullName>
        <ecNumber evidence="2 16">7.1.1.2</ecNumber>
    </recommendedName>
</protein>
<feature type="transmembrane region" description="Helical" evidence="16">
    <location>
        <begin position="145"/>
        <end position="162"/>
    </location>
</feature>
<evidence type="ECO:0000259" key="18">
    <source>
        <dbReference type="Pfam" id="PF00662"/>
    </source>
</evidence>
<evidence type="ECO:0000256" key="13">
    <source>
        <dbReference type="ARBA" id="ARBA00023128"/>
    </source>
</evidence>
<evidence type="ECO:0000256" key="6">
    <source>
        <dbReference type="ARBA" id="ARBA00022692"/>
    </source>
</evidence>
<evidence type="ECO:0000256" key="11">
    <source>
        <dbReference type="ARBA" id="ARBA00023027"/>
    </source>
</evidence>
<dbReference type="GO" id="GO:0003954">
    <property type="term" value="F:NADH dehydrogenase activity"/>
    <property type="evidence" value="ECO:0007669"/>
    <property type="project" value="TreeGrafter"/>
</dbReference>
<evidence type="ECO:0000256" key="3">
    <source>
        <dbReference type="ARBA" id="ARBA00021096"/>
    </source>
</evidence>
<evidence type="ECO:0000256" key="8">
    <source>
        <dbReference type="ARBA" id="ARBA00022967"/>
    </source>
</evidence>
<feature type="transmembrane region" description="Helical" evidence="16">
    <location>
        <begin position="118"/>
        <end position="139"/>
    </location>
</feature>
<dbReference type="InterPro" id="IPR001750">
    <property type="entry name" value="ND/Mrp_TM"/>
</dbReference>
<feature type="transmembrane region" description="Helical" evidence="16">
    <location>
        <begin position="86"/>
        <end position="106"/>
    </location>
</feature>
<feature type="transmembrane region" description="Helical" evidence="16">
    <location>
        <begin position="402"/>
        <end position="428"/>
    </location>
</feature>
<comment type="function">
    <text evidence="16">Core subunit of the mitochondrial membrane respiratory chain NADH dehydrogenase (Complex I) which catalyzes electron transfer from NADH through the respiratory chain, using ubiquinone as an electron acceptor. Essential for the catalytic activity and assembly of complex I.</text>
</comment>
<dbReference type="GO" id="GO:0008137">
    <property type="term" value="F:NADH dehydrogenase (ubiquinone) activity"/>
    <property type="evidence" value="ECO:0007669"/>
    <property type="project" value="UniProtKB-EC"/>
</dbReference>
<geneLocation type="mitochondrion" evidence="20"/>
<comment type="subcellular location">
    <subcellularLocation>
        <location evidence="1">Mitochondrion inner membrane</location>
        <topology evidence="1">Multi-pass membrane protein</topology>
    </subcellularLocation>
</comment>
<keyword evidence="11 16" id="KW-0520">NAD</keyword>
<keyword evidence="6 16" id="KW-0812">Transmembrane</keyword>
<dbReference type="InterPro" id="IPR003945">
    <property type="entry name" value="NU5C-like"/>
</dbReference>
<dbReference type="PANTHER" id="PTHR42829">
    <property type="entry name" value="NADH-UBIQUINONE OXIDOREDUCTASE CHAIN 5"/>
    <property type="match status" value="1"/>
</dbReference>
<feature type="transmembrane region" description="Helical" evidence="16">
    <location>
        <begin position="449"/>
        <end position="471"/>
    </location>
</feature>
<feature type="transmembrane region" description="Helical" evidence="16">
    <location>
        <begin position="206"/>
        <end position="229"/>
    </location>
</feature>
<evidence type="ECO:0000256" key="16">
    <source>
        <dbReference type="RuleBase" id="RU003404"/>
    </source>
</evidence>
<dbReference type="InterPro" id="IPR001516">
    <property type="entry name" value="Proton_antipo_N"/>
</dbReference>
<evidence type="ECO:0000256" key="7">
    <source>
        <dbReference type="ARBA" id="ARBA00022792"/>
    </source>
</evidence>
<feature type="domain" description="NADH dehydrogenase subunit 5 C-terminal" evidence="19">
    <location>
        <begin position="418"/>
        <end position="592"/>
    </location>
</feature>
<comment type="catalytic activity">
    <reaction evidence="15 16">
        <text>a ubiquinone + NADH + 5 H(+)(in) = a ubiquinol + NAD(+) + 4 H(+)(out)</text>
        <dbReference type="Rhea" id="RHEA:29091"/>
        <dbReference type="Rhea" id="RHEA-COMP:9565"/>
        <dbReference type="Rhea" id="RHEA-COMP:9566"/>
        <dbReference type="ChEBI" id="CHEBI:15378"/>
        <dbReference type="ChEBI" id="CHEBI:16389"/>
        <dbReference type="ChEBI" id="CHEBI:17976"/>
        <dbReference type="ChEBI" id="CHEBI:57540"/>
        <dbReference type="ChEBI" id="CHEBI:57945"/>
        <dbReference type="EC" id="7.1.1.2"/>
    </reaction>
</comment>
<dbReference type="InterPro" id="IPR010934">
    <property type="entry name" value="NADH_DH_su5_C"/>
</dbReference>
<dbReference type="AlphaFoldDB" id="B7S660"/>
<keyword evidence="4 16" id="KW-0813">Transport</keyword>
<dbReference type="EC" id="7.1.1.2" evidence="2 16"/>
<evidence type="ECO:0000256" key="5">
    <source>
        <dbReference type="ARBA" id="ARBA00022660"/>
    </source>
</evidence>
<evidence type="ECO:0000313" key="20">
    <source>
        <dbReference type="EMBL" id="ABM89666.1"/>
    </source>
</evidence>
<feature type="transmembrane region" description="Helical" evidence="16">
    <location>
        <begin position="32"/>
        <end position="53"/>
    </location>
</feature>
<dbReference type="Pfam" id="PF00361">
    <property type="entry name" value="Proton_antipo_M"/>
    <property type="match status" value="1"/>
</dbReference>
<dbReference type="Pfam" id="PF00662">
    <property type="entry name" value="Proton_antipo_N"/>
    <property type="match status" value="1"/>
</dbReference>
<feature type="transmembrane region" description="Helical" evidence="16">
    <location>
        <begin position="364"/>
        <end position="382"/>
    </location>
</feature>
<keyword evidence="10 16" id="KW-1133">Transmembrane helix</keyword>
<dbReference type="Pfam" id="PF06455">
    <property type="entry name" value="NADH5_C"/>
    <property type="match status" value="1"/>
</dbReference>
<gene>
    <name evidence="20" type="primary">ND5</name>
</gene>
<keyword evidence="8" id="KW-1278">Translocase</keyword>
<keyword evidence="9" id="KW-0249">Electron transport</keyword>
<evidence type="ECO:0000256" key="4">
    <source>
        <dbReference type="ARBA" id="ARBA00022448"/>
    </source>
</evidence>
<keyword evidence="5" id="KW-0679">Respiratory chain</keyword>
<feature type="transmembrane region" description="Helical" evidence="16">
    <location>
        <begin position="321"/>
        <end position="343"/>
    </location>
</feature>
<evidence type="ECO:0000256" key="12">
    <source>
        <dbReference type="ARBA" id="ARBA00023075"/>
    </source>
</evidence>
<dbReference type="GO" id="GO:0005743">
    <property type="term" value="C:mitochondrial inner membrane"/>
    <property type="evidence" value="ECO:0007669"/>
    <property type="project" value="UniProtKB-SubCell"/>
</dbReference>
<feature type="domain" description="NADH-Ubiquinone oxidoreductase (complex I) chain 5 N-terminal" evidence="18">
    <location>
        <begin position="67"/>
        <end position="115"/>
    </location>
</feature>
<keyword evidence="13 16" id="KW-0496">Mitochondrion</keyword>
<dbReference type="GO" id="GO:0015990">
    <property type="term" value="P:electron transport coupled proton transport"/>
    <property type="evidence" value="ECO:0007669"/>
    <property type="project" value="TreeGrafter"/>
</dbReference>
<comment type="similarity">
    <text evidence="16">Belongs to the complex I subunit 5 family.</text>
</comment>
<sequence>MDTATINTVVVVTTMLSMLILPISMFKKNMNLSLESAIMMSFFVSLIPTTIILKDTTFNASTNFITMQISTMNIYTTTTTNMNSNLFLTIALFVTWSIMQFSTWYMKEDTKVKMFKNFLMIFLIAMLILIMAGSLFQLFIGWEGVGIMSFLLINWWYARTYANSSAMQAMIYNRIGDIGIILILSCLAINQTTWEMQLIDPKIKTTLMTTGLILAAAGKSAQFFMHMWLPSAMEGPTPVSALLHSSTMVVAGVYLLIQIHPIISNSKKALIICACLGATTSLYASMAALSQNDMKKIIALSTLSQLGLMLIAIGLNHPKLALLHISTHAATKAALFLCAGSLIHNLQNEQDIRKMGNMKIMMPITTSCLLITSLALMGMPFMSCFYSKDPIIEMLYSSKINMWILIMTMMATTATSTYSMRMMFYTTMKSARNKSNMMFKESSNQVNPIIRLTALSITNGVIMTTLMKMNIEPMMPMLMKMTPLMAIAIGTLLTMETLDKPTHKLNYKNLSYTFFNQLAFFKTLHRWTPKNTLKTGSLMATQLMDLMWLEKIGPKHINLTNKMTSKLINPLTGMTKTYLSTFAISSTLALIFNYTN</sequence>
<evidence type="ECO:0000256" key="2">
    <source>
        <dbReference type="ARBA" id="ARBA00012944"/>
    </source>
</evidence>
<evidence type="ECO:0000256" key="14">
    <source>
        <dbReference type="ARBA" id="ARBA00023136"/>
    </source>
</evidence>
<organism evidence="20">
    <name type="scientific">Brookesia superciliaris</name>
    <name type="common">Brown leaf chameleon</name>
    <name type="synonym">Chamaeleo superciliaris</name>
    <dbReference type="NCBI Taxonomy" id="179895"/>
    <lineage>
        <taxon>Eukaryota</taxon>
        <taxon>Metazoa</taxon>
        <taxon>Chordata</taxon>
        <taxon>Craniata</taxon>
        <taxon>Vertebrata</taxon>
        <taxon>Euteleostomi</taxon>
        <taxon>Lepidosauria</taxon>
        <taxon>Squamata</taxon>
        <taxon>Bifurcata</taxon>
        <taxon>Unidentata</taxon>
        <taxon>Episquamata</taxon>
        <taxon>Toxicofera</taxon>
        <taxon>Iguania</taxon>
        <taxon>Acrodonta</taxon>
        <taxon>Chamaeleonidae</taxon>
        <taxon>Brookesia</taxon>
    </lineage>
</organism>
<feature type="transmembrane region" description="Helical" evidence="16">
    <location>
        <begin position="241"/>
        <end position="263"/>
    </location>
</feature>
<dbReference type="EMBL" id="EF222187">
    <property type="protein sequence ID" value="ABM89666.1"/>
    <property type="molecule type" value="Genomic_DNA"/>
</dbReference>
<name>B7S660_BROSU</name>
<proteinExistence type="inferred from homology"/>
<evidence type="ECO:0000256" key="1">
    <source>
        <dbReference type="ARBA" id="ARBA00004448"/>
    </source>
</evidence>